<accession>A0ABS4SHF6</accession>
<feature type="compositionally biased region" description="Basic and acidic residues" evidence="1">
    <location>
        <begin position="25"/>
        <end position="45"/>
    </location>
</feature>
<dbReference type="EMBL" id="JAGINP010000005">
    <property type="protein sequence ID" value="MBP2292003.1"/>
    <property type="molecule type" value="Genomic_DNA"/>
</dbReference>
<evidence type="ECO:0000256" key="1">
    <source>
        <dbReference type="SAM" id="MobiDB-lite"/>
    </source>
</evidence>
<dbReference type="Proteomes" id="UP000781958">
    <property type="component" value="Unassembled WGS sequence"/>
</dbReference>
<evidence type="ECO:0000313" key="3">
    <source>
        <dbReference type="Proteomes" id="UP000781958"/>
    </source>
</evidence>
<gene>
    <name evidence="2" type="ORF">J2851_001764</name>
</gene>
<keyword evidence="3" id="KW-1185">Reference proteome</keyword>
<comment type="caution">
    <text evidence="2">The sequence shown here is derived from an EMBL/GenBank/DDBJ whole genome shotgun (WGS) entry which is preliminary data.</text>
</comment>
<sequence>MAKDQNQNDSAGSDVGGRTGGNTDEQPKDLGRNQFHNPDKPRAGQHDGQVSEEADHSSNPTNPVKVRPSHGSGKPG</sequence>
<protein>
    <submittedName>
        <fullName evidence="2">Uncharacterized protein</fullName>
    </submittedName>
</protein>
<organism evidence="2 3">
    <name type="scientific">Azospirillum rugosum</name>
    <dbReference type="NCBI Taxonomy" id="416170"/>
    <lineage>
        <taxon>Bacteria</taxon>
        <taxon>Pseudomonadati</taxon>
        <taxon>Pseudomonadota</taxon>
        <taxon>Alphaproteobacteria</taxon>
        <taxon>Rhodospirillales</taxon>
        <taxon>Azospirillaceae</taxon>
        <taxon>Azospirillum</taxon>
    </lineage>
</organism>
<dbReference type="RefSeq" id="WP_209765793.1">
    <property type="nucleotide sequence ID" value="NZ_JAGINP010000005.1"/>
</dbReference>
<proteinExistence type="predicted"/>
<reference evidence="2 3" key="1">
    <citation type="submission" date="2021-03" db="EMBL/GenBank/DDBJ databases">
        <title>Genomic Encyclopedia of Type Strains, Phase III (KMG-III): the genomes of soil and plant-associated and newly described type strains.</title>
        <authorList>
            <person name="Whitman W."/>
        </authorList>
    </citation>
    <scope>NUCLEOTIDE SEQUENCE [LARGE SCALE GENOMIC DNA]</scope>
    <source>
        <strain evidence="2 3">IMMIB AFH-6</strain>
    </source>
</reference>
<name>A0ABS4SHF6_9PROT</name>
<feature type="region of interest" description="Disordered" evidence="1">
    <location>
        <begin position="1"/>
        <end position="76"/>
    </location>
</feature>
<evidence type="ECO:0000313" key="2">
    <source>
        <dbReference type="EMBL" id="MBP2292003.1"/>
    </source>
</evidence>
<feature type="compositionally biased region" description="Polar residues" evidence="1">
    <location>
        <begin position="1"/>
        <end position="11"/>
    </location>
</feature>